<proteinExistence type="predicted"/>
<reference evidence="1" key="2">
    <citation type="submission" date="2022-01" db="EMBL/GenBank/DDBJ databases">
        <authorList>
            <person name="Yamashiro T."/>
            <person name="Shiraishi A."/>
            <person name="Satake H."/>
            <person name="Nakayama K."/>
        </authorList>
    </citation>
    <scope>NUCLEOTIDE SEQUENCE</scope>
</reference>
<protein>
    <submittedName>
        <fullName evidence="1">Uncharacterized protein</fullName>
    </submittedName>
</protein>
<dbReference type="Proteomes" id="UP001151760">
    <property type="component" value="Unassembled WGS sequence"/>
</dbReference>
<evidence type="ECO:0000313" key="2">
    <source>
        <dbReference type="Proteomes" id="UP001151760"/>
    </source>
</evidence>
<keyword evidence="2" id="KW-1185">Reference proteome</keyword>
<dbReference type="PANTHER" id="PTHR47592:SF27">
    <property type="entry name" value="OS08G0421700 PROTEIN"/>
    <property type="match status" value="1"/>
</dbReference>
<dbReference type="PANTHER" id="PTHR47592">
    <property type="entry name" value="PBF68 PROTEIN"/>
    <property type="match status" value="1"/>
</dbReference>
<organism evidence="1 2">
    <name type="scientific">Tanacetum coccineum</name>
    <dbReference type="NCBI Taxonomy" id="301880"/>
    <lineage>
        <taxon>Eukaryota</taxon>
        <taxon>Viridiplantae</taxon>
        <taxon>Streptophyta</taxon>
        <taxon>Embryophyta</taxon>
        <taxon>Tracheophyta</taxon>
        <taxon>Spermatophyta</taxon>
        <taxon>Magnoliopsida</taxon>
        <taxon>eudicotyledons</taxon>
        <taxon>Gunneridae</taxon>
        <taxon>Pentapetalae</taxon>
        <taxon>asterids</taxon>
        <taxon>campanulids</taxon>
        <taxon>Asterales</taxon>
        <taxon>Asteraceae</taxon>
        <taxon>Asteroideae</taxon>
        <taxon>Anthemideae</taxon>
        <taxon>Anthemidinae</taxon>
        <taxon>Tanacetum</taxon>
    </lineage>
</organism>
<dbReference type="EMBL" id="BQNB010017846">
    <property type="protein sequence ID" value="GJT67865.1"/>
    <property type="molecule type" value="Genomic_DNA"/>
</dbReference>
<name>A0ABQ5FWZ0_9ASTR</name>
<gene>
    <name evidence="1" type="ORF">Tco_1019345</name>
</gene>
<evidence type="ECO:0000313" key="1">
    <source>
        <dbReference type="EMBL" id="GJT67865.1"/>
    </source>
</evidence>
<accession>A0ABQ5FWZ0</accession>
<reference evidence="1" key="1">
    <citation type="journal article" date="2022" name="Int. J. Mol. Sci.">
        <title>Draft Genome of Tanacetum Coccineum: Genomic Comparison of Closely Related Tanacetum-Family Plants.</title>
        <authorList>
            <person name="Yamashiro T."/>
            <person name="Shiraishi A."/>
            <person name="Nakayama K."/>
            <person name="Satake H."/>
        </authorList>
    </citation>
    <scope>NUCLEOTIDE SEQUENCE</scope>
</reference>
<sequence>MTNIDSLKPRLSFFEADPKTNTIVTTPVNVTGAPVTNTVANHAEKPEKFNGQNFKRWQQKMFFYLGTLNLAWFLNETAPQWKPTEVRSVPPNAQVVQDVEAWKHSDFLCHNYVLNGLVGSLYNVYCKTTTAKELWESLERKHKTEDAGTKKFYRNLVEFL</sequence>
<comment type="caution">
    <text evidence="1">The sequence shown here is derived from an EMBL/GenBank/DDBJ whole genome shotgun (WGS) entry which is preliminary data.</text>
</comment>
<dbReference type="Pfam" id="PF14223">
    <property type="entry name" value="Retrotran_gag_2"/>
    <property type="match status" value="1"/>
</dbReference>